<dbReference type="STRING" id="824.CGRAC_0513"/>
<evidence type="ECO:0000313" key="2">
    <source>
        <dbReference type="EMBL" id="EEV18753.1"/>
    </source>
</evidence>
<dbReference type="EC" id="2.4.-.-" evidence="2"/>
<proteinExistence type="predicted"/>
<dbReference type="Pfam" id="PF00535">
    <property type="entry name" value="Glycos_transf_2"/>
    <property type="match status" value="1"/>
</dbReference>
<accession>C8PEF8</accession>
<dbReference type="PANTHER" id="PTHR10859:SF91">
    <property type="entry name" value="DOLICHYL-PHOSPHATE BETA-GLUCOSYLTRANSFERASE"/>
    <property type="match status" value="1"/>
</dbReference>
<dbReference type="Proteomes" id="UP000005709">
    <property type="component" value="Unassembled WGS sequence"/>
</dbReference>
<name>C8PEF8_9BACT</name>
<dbReference type="OrthoDB" id="9802649at2"/>
<evidence type="ECO:0000313" key="3">
    <source>
        <dbReference type="Proteomes" id="UP000005709"/>
    </source>
</evidence>
<dbReference type="InterPro" id="IPR001173">
    <property type="entry name" value="Glyco_trans_2-like"/>
</dbReference>
<dbReference type="RefSeq" id="WP_005869378.1">
    <property type="nucleotide sequence ID" value="NZ_ACYG01000008.1"/>
</dbReference>
<sequence length="244" mass="28050">MFVPDIEITIPVLNEEKTLKNQILKIIEFLDKNCGRYGQIGLVISDNGSNDKTSHIAREFQENDPRIRYLRLEEKGVGRALKASWLSSKAGIIGYMDLDLSTDIKHLHQVFDALLSDKYDMVAGTRLAKESVVIGRSIIRNFTSRIFNKIVNLNFRGNFTDGMCGFKFLKRDILEALIENGANNDGWFFSTELLVVADYKKFKILDLPIRWTDDPNSKVKIIKLTIEYLKAIFNLKKRLKQNED</sequence>
<reference evidence="2 3" key="1">
    <citation type="submission" date="2009-07" db="EMBL/GenBank/DDBJ databases">
        <authorList>
            <person name="Madupu R."/>
            <person name="Sebastian Y."/>
            <person name="Durkin A.S."/>
            <person name="Torralba M."/>
            <person name="Methe B."/>
            <person name="Sutton G.G."/>
            <person name="Strausberg R.L."/>
            <person name="Nelson K.E."/>
        </authorList>
    </citation>
    <scope>NUCLEOTIDE SEQUENCE [LARGE SCALE GENOMIC DNA]</scope>
    <source>
        <strain evidence="2 3">RM3268</strain>
    </source>
</reference>
<feature type="domain" description="Glycosyltransferase 2-like" evidence="1">
    <location>
        <begin position="8"/>
        <end position="177"/>
    </location>
</feature>
<keyword evidence="2" id="KW-0808">Transferase</keyword>
<dbReference type="InterPro" id="IPR029044">
    <property type="entry name" value="Nucleotide-diphossugar_trans"/>
</dbReference>
<dbReference type="EMBL" id="ACYG01000008">
    <property type="protein sequence ID" value="EEV18753.1"/>
    <property type="molecule type" value="Genomic_DNA"/>
</dbReference>
<organism evidence="2 3">
    <name type="scientific">Campylobacter gracilis RM3268</name>
    <dbReference type="NCBI Taxonomy" id="553220"/>
    <lineage>
        <taxon>Bacteria</taxon>
        <taxon>Pseudomonadati</taxon>
        <taxon>Campylobacterota</taxon>
        <taxon>Epsilonproteobacteria</taxon>
        <taxon>Campylobacterales</taxon>
        <taxon>Campylobacteraceae</taxon>
        <taxon>Campylobacter</taxon>
    </lineage>
</organism>
<dbReference type="PANTHER" id="PTHR10859">
    <property type="entry name" value="GLYCOSYL TRANSFERASE"/>
    <property type="match status" value="1"/>
</dbReference>
<protein>
    <submittedName>
        <fullName evidence="2">Glycosyltransferase, group 2 family protein</fullName>
        <ecNumber evidence="2">2.4.-.-</ecNumber>
    </submittedName>
</protein>
<dbReference type="SUPFAM" id="SSF53448">
    <property type="entry name" value="Nucleotide-diphospho-sugar transferases"/>
    <property type="match status" value="1"/>
</dbReference>
<dbReference type="GO" id="GO:0016757">
    <property type="term" value="F:glycosyltransferase activity"/>
    <property type="evidence" value="ECO:0007669"/>
    <property type="project" value="UniProtKB-KW"/>
</dbReference>
<keyword evidence="2" id="KW-0328">Glycosyltransferase</keyword>
<dbReference type="Gene3D" id="3.90.550.10">
    <property type="entry name" value="Spore Coat Polysaccharide Biosynthesis Protein SpsA, Chain A"/>
    <property type="match status" value="1"/>
</dbReference>
<evidence type="ECO:0000259" key="1">
    <source>
        <dbReference type="Pfam" id="PF00535"/>
    </source>
</evidence>
<dbReference type="GO" id="GO:0006487">
    <property type="term" value="P:protein N-linked glycosylation"/>
    <property type="evidence" value="ECO:0007669"/>
    <property type="project" value="TreeGrafter"/>
</dbReference>
<keyword evidence="3" id="KW-1185">Reference proteome</keyword>
<dbReference type="AlphaFoldDB" id="C8PEF8"/>
<gene>
    <name evidence="2" type="ORF">CAMGR0001_1859</name>
</gene>
<dbReference type="eggNOG" id="COG1215">
    <property type="taxonomic scope" value="Bacteria"/>
</dbReference>
<comment type="caution">
    <text evidence="2">The sequence shown here is derived from an EMBL/GenBank/DDBJ whole genome shotgun (WGS) entry which is preliminary data.</text>
</comment>